<keyword evidence="2" id="KW-1185">Reference proteome</keyword>
<comment type="caution">
    <text evidence="1">The sequence shown here is derived from an EMBL/GenBank/DDBJ whole genome shotgun (WGS) entry which is preliminary data.</text>
</comment>
<accession>A0A9D4S1N2</accession>
<dbReference type="EMBL" id="JAIWYP010000001">
    <property type="protein sequence ID" value="KAH3889169.1"/>
    <property type="molecule type" value="Genomic_DNA"/>
</dbReference>
<dbReference type="Proteomes" id="UP000828390">
    <property type="component" value="Unassembled WGS sequence"/>
</dbReference>
<evidence type="ECO:0000313" key="1">
    <source>
        <dbReference type="EMBL" id="KAH3889169.1"/>
    </source>
</evidence>
<protein>
    <submittedName>
        <fullName evidence="1">Uncharacterized protein</fullName>
    </submittedName>
</protein>
<dbReference type="AlphaFoldDB" id="A0A9D4S1N2"/>
<gene>
    <name evidence="1" type="ORF">DPMN_013219</name>
</gene>
<sequence length="148" mass="17389">MSRVSNILDVDIALDDSDVSMPWRRRYPRFEARRLNRRQNDEWCTVCECNPNVFRGCPRQIGSHSVINISAVHLNITKMFNIINNNLFGWVGGVSQSKLFRKKNEIRGARAYILEHIYRISDVRQSLLKSIIRMVYCRLLVSNDLYEI</sequence>
<organism evidence="1 2">
    <name type="scientific">Dreissena polymorpha</name>
    <name type="common">Zebra mussel</name>
    <name type="synonym">Mytilus polymorpha</name>
    <dbReference type="NCBI Taxonomy" id="45954"/>
    <lineage>
        <taxon>Eukaryota</taxon>
        <taxon>Metazoa</taxon>
        <taxon>Spiralia</taxon>
        <taxon>Lophotrochozoa</taxon>
        <taxon>Mollusca</taxon>
        <taxon>Bivalvia</taxon>
        <taxon>Autobranchia</taxon>
        <taxon>Heteroconchia</taxon>
        <taxon>Euheterodonta</taxon>
        <taxon>Imparidentia</taxon>
        <taxon>Neoheterodontei</taxon>
        <taxon>Myida</taxon>
        <taxon>Dreissenoidea</taxon>
        <taxon>Dreissenidae</taxon>
        <taxon>Dreissena</taxon>
    </lineage>
</organism>
<reference evidence="1" key="2">
    <citation type="submission" date="2020-11" db="EMBL/GenBank/DDBJ databases">
        <authorList>
            <person name="McCartney M.A."/>
            <person name="Auch B."/>
            <person name="Kono T."/>
            <person name="Mallez S."/>
            <person name="Becker A."/>
            <person name="Gohl D.M."/>
            <person name="Silverstein K.A.T."/>
            <person name="Koren S."/>
            <person name="Bechman K.B."/>
            <person name="Herman A."/>
            <person name="Abrahante J.E."/>
            <person name="Garbe J."/>
        </authorList>
    </citation>
    <scope>NUCLEOTIDE SEQUENCE</scope>
    <source>
        <strain evidence="1">Duluth1</strain>
        <tissue evidence="1">Whole animal</tissue>
    </source>
</reference>
<evidence type="ECO:0000313" key="2">
    <source>
        <dbReference type="Proteomes" id="UP000828390"/>
    </source>
</evidence>
<proteinExistence type="predicted"/>
<reference evidence="1" key="1">
    <citation type="journal article" date="2019" name="bioRxiv">
        <title>The Genome of the Zebra Mussel, Dreissena polymorpha: A Resource for Invasive Species Research.</title>
        <authorList>
            <person name="McCartney M.A."/>
            <person name="Auch B."/>
            <person name="Kono T."/>
            <person name="Mallez S."/>
            <person name="Zhang Y."/>
            <person name="Obille A."/>
            <person name="Becker A."/>
            <person name="Abrahante J.E."/>
            <person name="Garbe J."/>
            <person name="Badalamenti J.P."/>
            <person name="Herman A."/>
            <person name="Mangelson H."/>
            <person name="Liachko I."/>
            <person name="Sullivan S."/>
            <person name="Sone E.D."/>
            <person name="Koren S."/>
            <person name="Silverstein K.A.T."/>
            <person name="Beckman K.B."/>
            <person name="Gohl D.M."/>
        </authorList>
    </citation>
    <scope>NUCLEOTIDE SEQUENCE</scope>
    <source>
        <strain evidence="1">Duluth1</strain>
        <tissue evidence="1">Whole animal</tissue>
    </source>
</reference>
<name>A0A9D4S1N2_DREPO</name>